<evidence type="ECO:0000256" key="4">
    <source>
        <dbReference type="ARBA" id="ARBA00022827"/>
    </source>
</evidence>
<accession>A0A7X6DF95</accession>
<dbReference type="InterPro" id="IPR006091">
    <property type="entry name" value="Acyl-CoA_Oxase/DH_mid-dom"/>
</dbReference>
<evidence type="ECO:0000256" key="5">
    <source>
        <dbReference type="ARBA" id="ARBA00023002"/>
    </source>
</evidence>
<keyword evidence="4" id="KW-0274">FAD</keyword>
<organism evidence="9 10">
    <name type="scientific">Ramlibacter lithotrophicus</name>
    <dbReference type="NCBI Taxonomy" id="2606681"/>
    <lineage>
        <taxon>Bacteria</taxon>
        <taxon>Pseudomonadati</taxon>
        <taxon>Pseudomonadota</taxon>
        <taxon>Betaproteobacteria</taxon>
        <taxon>Burkholderiales</taxon>
        <taxon>Comamonadaceae</taxon>
        <taxon>Ramlibacter</taxon>
    </lineage>
</organism>
<dbReference type="InterPro" id="IPR009100">
    <property type="entry name" value="AcylCoA_DH/oxidase_NM_dom_sf"/>
</dbReference>
<dbReference type="PANTHER" id="PTHR43884:SF12">
    <property type="entry name" value="ISOVALERYL-COA DEHYDROGENASE, MITOCHONDRIAL-RELATED"/>
    <property type="match status" value="1"/>
</dbReference>
<dbReference type="SUPFAM" id="SSF47203">
    <property type="entry name" value="Acyl-CoA dehydrogenase C-terminal domain-like"/>
    <property type="match status" value="1"/>
</dbReference>
<dbReference type="InterPro" id="IPR036250">
    <property type="entry name" value="AcylCo_DH-like_C"/>
</dbReference>
<dbReference type="FunFam" id="1.20.140.10:FF:000001">
    <property type="entry name" value="Acyl-CoA dehydrogenase"/>
    <property type="match status" value="1"/>
</dbReference>
<evidence type="ECO:0000259" key="7">
    <source>
        <dbReference type="Pfam" id="PF02770"/>
    </source>
</evidence>
<protein>
    <submittedName>
        <fullName evidence="9">Acyl-CoA dehydrogenase</fullName>
    </submittedName>
</protein>
<evidence type="ECO:0000313" key="10">
    <source>
        <dbReference type="Proteomes" id="UP000521868"/>
    </source>
</evidence>
<keyword evidence="10" id="KW-1185">Reference proteome</keyword>
<comment type="caution">
    <text evidence="9">The sequence shown here is derived from an EMBL/GenBank/DDBJ whole genome shotgun (WGS) entry which is preliminary data.</text>
</comment>
<feature type="domain" description="Acyl-CoA oxidase/dehydrogenase middle" evidence="7">
    <location>
        <begin position="127"/>
        <end position="222"/>
    </location>
</feature>
<dbReference type="SUPFAM" id="SSF56645">
    <property type="entry name" value="Acyl-CoA dehydrogenase NM domain-like"/>
    <property type="match status" value="1"/>
</dbReference>
<dbReference type="Pfam" id="PF02771">
    <property type="entry name" value="Acyl-CoA_dh_N"/>
    <property type="match status" value="1"/>
</dbReference>
<dbReference type="InterPro" id="IPR037069">
    <property type="entry name" value="AcylCoA_DH/ox_N_sf"/>
</dbReference>
<dbReference type="Pfam" id="PF00441">
    <property type="entry name" value="Acyl-CoA_dh_1"/>
    <property type="match status" value="1"/>
</dbReference>
<dbReference type="AlphaFoldDB" id="A0A7X6DF95"/>
<dbReference type="GO" id="GO:0050660">
    <property type="term" value="F:flavin adenine dinucleotide binding"/>
    <property type="evidence" value="ECO:0007669"/>
    <property type="project" value="InterPro"/>
</dbReference>
<dbReference type="Gene3D" id="1.10.540.10">
    <property type="entry name" value="Acyl-CoA dehydrogenase/oxidase, N-terminal domain"/>
    <property type="match status" value="1"/>
</dbReference>
<dbReference type="EMBL" id="VTOX01000003">
    <property type="protein sequence ID" value="NKE66109.1"/>
    <property type="molecule type" value="Genomic_DNA"/>
</dbReference>
<dbReference type="Proteomes" id="UP000521868">
    <property type="component" value="Unassembled WGS sequence"/>
</dbReference>
<dbReference type="InterPro" id="IPR009075">
    <property type="entry name" value="AcylCo_DH/oxidase_C"/>
</dbReference>
<evidence type="ECO:0000256" key="3">
    <source>
        <dbReference type="ARBA" id="ARBA00022630"/>
    </source>
</evidence>
<dbReference type="Pfam" id="PF02770">
    <property type="entry name" value="Acyl-CoA_dh_M"/>
    <property type="match status" value="1"/>
</dbReference>
<sequence>MSTLPITSLLDEDELALQHAVRRFMLQEVEPLSEKMEREGQPPRELFRKLGDMGFLGSFLPEEYGGGGMSIATRAIISEETARVNAGLDISLFADIVLFARAVAAYGTHEQKLKYLVPVLTGEKVGSMAITETKGGSNALGARTTARPVGQDWVINGTKTFITNAPIADFILVLTRTSGAERELEGGTWFIVERGTPGMETGKPFDKLGMRSSPTSEVFLQDARVGAEQVLGEVGQGFHYLLRSLDVERVLEGASTIGIAQACLDVAAKYALEREVFGKRISQYQLIQEKIAAMESGIELSRTMLVRLLRAIDRGEKVTREAAILKLYSSQMTVQAASDSVQILGGYGYVEDNKVARFFRDAKHHEIGAGTTEIQKIIISREALRRYG</sequence>
<evidence type="ECO:0000313" key="9">
    <source>
        <dbReference type="EMBL" id="NKE66109.1"/>
    </source>
</evidence>
<dbReference type="InterPro" id="IPR046373">
    <property type="entry name" value="Acyl-CoA_Oxase/DH_mid-dom_sf"/>
</dbReference>
<dbReference type="Gene3D" id="1.20.140.10">
    <property type="entry name" value="Butyryl-CoA Dehydrogenase, subunit A, domain 3"/>
    <property type="match status" value="1"/>
</dbReference>
<evidence type="ECO:0000256" key="1">
    <source>
        <dbReference type="ARBA" id="ARBA00001974"/>
    </source>
</evidence>
<dbReference type="FunFam" id="1.10.540.10:FF:000026">
    <property type="entry name" value="Acyl-CoA dehydrogenase medium chain"/>
    <property type="match status" value="1"/>
</dbReference>
<reference evidence="9 10" key="1">
    <citation type="journal article" date="2020" name="Nature">
        <title>Bacterial chemolithoautotrophy via manganese oxidation.</title>
        <authorList>
            <person name="Yu H."/>
            <person name="Leadbetter J.R."/>
        </authorList>
    </citation>
    <scope>NUCLEOTIDE SEQUENCE [LARGE SCALE GENOMIC DNA]</scope>
    <source>
        <strain evidence="9 10">RBP-1</strain>
    </source>
</reference>
<proteinExistence type="inferred from homology"/>
<dbReference type="RefSeq" id="WP_168107241.1">
    <property type="nucleotide sequence ID" value="NZ_VTOX01000003.1"/>
</dbReference>
<dbReference type="InterPro" id="IPR006089">
    <property type="entry name" value="Acyl-CoA_DH_CS"/>
</dbReference>
<feature type="domain" description="Acyl-CoA dehydrogenase/oxidase C-terminal" evidence="6">
    <location>
        <begin position="235"/>
        <end position="383"/>
    </location>
</feature>
<gene>
    <name evidence="9" type="ORF">RAMLITH_09775</name>
</gene>
<dbReference type="GO" id="GO:0003995">
    <property type="term" value="F:acyl-CoA dehydrogenase activity"/>
    <property type="evidence" value="ECO:0007669"/>
    <property type="project" value="InterPro"/>
</dbReference>
<evidence type="ECO:0000259" key="6">
    <source>
        <dbReference type="Pfam" id="PF00441"/>
    </source>
</evidence>
<comment type="cofactor">
    <cofactor evidence="1">
        <name>FAD</name>
        <dbReference type="ChEBI" id="CHEBI:57692"/>
    </cofactor>
</comment>
<dbReference type="PROSITE" id="PS00073">
    <property type="entry name" value="ACYL_COA_DH_2"/>
    <property type="match status" value="1"/>
</dbReference>
<dbReference type="FunFam" id="2.40.110.10:FF:000002">
    <property type="entry name" value="Acyl-CoA dehydrogenase fadE12"/>
    <property type="match status" value="1"/>
</dbReference>
<comment type="similarity">
    <text evidence="2">Belongs to the acyl-CoA dehydrogenase family.</text>
</comment>
<keyword evidence="5" id="KW-0560">Oxidoreductase</keyword>
<keyword evidence="3" id="KW-0285">Flavoprotein</keyword>
<dbReference type="Gene3D" id="2.40.110.10">
    <property type="entry name" value="Butyryl-CoA Dehydrogenase, subunit A, domain 2"/>
    <property type="match status" value="1"/>
</dbReference>
<evidence type="ECO:0000256" key="2">
    <source>
        <dbReference type="ARBA" id="ARBA00009347"/>
    </source>
</evidence>
<dbReference type="PIRSF" id="PIRSF016578">
    <property type="entry name" value="HsaA"/>
    <property type="match status" value="1"/>
</dbReference>
<feature type="domain" description="Acyl-CoA dehydrogenase/oxidase N-terminal" evidence="8">
    <location>
        <begin position="12"/>
        <end position="123"/>
    </location>
</feature>
<dbReference type="InterPro" id="IPR013786">
    <property type="entry name" value="AcylCoA_DH/ox_N"/>
</dbReference>
<evidence type="ECO:0000259" key="8">
    <source>
        <dbReference type="Pfam" id="PF02771"/>
    </source>
</evidence>
<name>A0A7X6DF95_9BURK</name>
<dbReference type="PANTHER" id="PTHR43884">
    <property type="entry name" value="ACYL-COA DEHYDROGENASE"/>
    <property type="match status" value="1"/>
</dbReference>